<evidence type="ECO:0000256" key="2">
    <source>
        <dbReference type="ARBA" id="ARBA00022729"/>
    </source>
</evidence>
<sequence>MSKQLIFGVIALAAAAATYGAQLPEAGQKDARIRFATYDPYDVVTIYTRDGLETHIVFDHDEKVVDMAGGDVDAWGVATKRFRDGLFIKPAGILPDANLHVVTTKRTYTFDLKQADKRKGSVGFLTVFFRYPVTEHTASAAPSVAEQARTLLDATPPASNRRYSVQGSSELAPVEASDDGRTTFLRFRATASIPAVYSVRSGEDSLEQIESPVMRDDMMQVPGVHRKLVLRIGREIACVFNDGFDQDARRPATSTASPQVDRILKGAAK</sequence>
<comment type="similarity">
    <text evidence="1">Belongs to the TrbG/VirB9 family.</text>
</comment>
<gene>
    <name evidence="4" type="ORF">HAV22_02570</name>
</gene>
<feature type="region of interest" description="Disordered" evidence="3">
    <location>
        <begin position="247"/>
        <end position="269"/>
    </location>
</feature>
<name>A0ABX0P7I1_9BURK</name>
<keyword evidence="5" id="KW-1185">Reference proteome</keyword>
<dbReference type="CDD" id="cd06911">
    <property type="entry name" value="VirB9_CagX_TrbG"/>
    <property type="match status" value="1"/>
</dbReference>
<protein>
    <submittedName>
        <fullName evidence="4">TrbG/VirB9 family P-type conjugative transfer protein</fullName>
    </submittedName>
</protein>
<evidence type="ECO:0000313" key="4">
    <source>
        <dbReference type="EMBL" id="NIA52539.1"/>
    </source>
</evidence>
<dbReference type="Pfam" id="PF03524">
    <property type="entry name" value="CagX"/>
    <property type="match status" value="1"/>
</dbReference>
<organism evidence="4 5">
    <name type="scientific">Telluria antibiotica</name>
    <dbReference type="NCBI Taxonomy" id="2717319"/>
    <lineage>
        <taxon>Bacteria</taxon>
        <taxon>Pseudomonadati</taxon>
        <taxon>Pseudomonadota</taxon>
        <taxon>Betaproteobacteria</taxon>
        <taxon>Burkholderiales</taxon>
        <taxon>Oxalobacteraceae</taxon>
        <taxon>Telluria group</taxon>
        <taxon>Telluria</taxon>
    </lineage>
</organism>
<dbReference type="EMBL" id="JAAQOM010000001">
    <property type="protein sequence ID" value="NIA52539.1"/>
    <property type="molecule type" value="Genomic_DNA"/>
</dbReference>
<comment type="caution">
    <text evidence="4">The sequence shown here is derived from an EMBL/GenBank/DDBJ whole genome shotgun (WGS) entry which is preliminary data.</text>
</comment>
<dbReference type="Gene3D" id="2.60.40.2500">
    <property type="match status" value="1"/>
</dbReference>
<dbReference type="InterPro" id="IPR033645">
    <property type="entry name" value="VirB9/CagX/TrbG_C"/>
</dbReference>
<proteinExistence type="inferred from homology"/>
<dbReference type="InterPro" id="IPR038161">
    <property type="entry name" value="VirB9/CagX/TrbG_C_sf"/>
</dbReference>
<accession>A0ABX0P7I1</accession>
<evidence type="ECO:0000313" key="5">
    <source>
        <dbReference type="Proteomes" id="UP000716322"/>
    </source>
</evidence>
<dbReference type="Proteomes" id="UP000716322">
    <property type="component" value="Unassembled WGS sequence"/>
</dbReference>
<dbReference type="InterPro" id="IPR010258">
    <property type="entry name" value="Conjugal_tfr_TrbG/VirB9/CagX"/>
</dbReference>
<keyword evidence="2" id="KW-0732">Signal</keyword>
<evidence type="ECO:0000256" key="3">
    <source>
        <dbReference type="SAM" id="MobiDB-lite"/>
    </source>
</evidence>
<evidence type="ECO:0000256" key="1">
    <source>
        <dbReference type="ARBA" id="ARBA00006135"/>
    </source>
</evidence>
<dbReference type="RefSeq" id="WP_166856134.1">
    <property type="nucleotide sequence ID" value="NZ_JAAQOM010000001.1"/>
</dbReference>
<reference evidence="4 5" key="1">
    <citation type="submission" date="2020-03" db="EMBL/GenBank/DDBJ databases">
        <title>Genome sequence of strain Massilia sp. TW-1.</title>
        <authorList>
            <person name="Chaudhary D.K."/>
        </authorList>
    </citation>
    <scope>NUCLEOTIDE SEQUENCE [LARGE SCALE GENOMIC DNA]</scope>
    <source>
        <strain evidence="4 5">TW-1</strain>
    </source>
</reference>